<dbReference type="AlphaFoldDB" id="A0ABD0LD43"/>
<sequence length="103" mass="11653">MLPMVGIHLIEDQEGKRFYQCPRNRKKRCWGIFEDARFLPSDSLPIKGPRISPNARAGGQGIMIVRSRASLQSYGIWGDITMEDGITSARTADYRDHLECIDA</sequence>
<dbReference type="Proteomes" id="UP001519460">
    <property type="component" value="Unassembled WGS sequence"/>
</dbReference>
<name>A0ABD0LD43_9CAEN</name>
<evidence type="ECO:0000313" key="2">
    <source>
        <dbReference type="Proteomes" id="UP001519460"/>
    </source>
</evidence>
<evidence type="ECO:0000313" key="1">
    <source>
        <dbReference type="EMBL" id="KAK7496899.1"/>
    </source>
</evidence>
<dbReference type="EMBL" id="JACVVK020000063">
    <property type="protein sequence ID" value="KAK7496899.1"/>
    <property type="molecule type" value="Genomic_DNA"/>
</dbReference>
<protein>
    <submittedName>
        <fullName evidence="1">Uncharacterized protein</fullName>
    </submittedName>
</protein>
<organism evidence="1 2">
    <name type="scientific">Batillaria attramentaria</name>
    <dbReference type="NCBI Taxonomy" id="370345"/>
    <lineage>
        <taxon>Eukaryota</taxon>
        <taxon>Metazoa</taxon>
        <taxon>Spiralia</taxon>
        <taxon>Lophotrochozoa</taxon>
        <taxon>Mollusca</taxon>
        <taxon>Gastropoda</taxon>
        <taxon>Caenogastropoda</taxon>
        <taxon>Sorbeoconcha</taxon>
        <taxon>Cerithioidea</taxon>
        <taxon>Batillariidae</taxon>
        <taxon>Batillaria</taxon>
    </lineage>
</organism>
<keyword evidence="2" id="KW-1185">Reference proteome</keyword>
<comment type="caution">
    <text evidence="1">The sequence shown here is derived from an EMBL/GenBank/DDBJ whole genome shotgun (WGS) entry which is preliminary data.</text>
</comment>
<reference evidence="1 2" key="1">
    <citation type="journal article" date="2023" name="Sci. Data">
        <title>Genome assembly of the Korean intertidal mud-creeper Batillaria attramentaria.</title>
        <authorList>
            <person name="Patra A.K."/>
            <person name="Ho P.T."/>
            <person name="Jun S."/>
            <person name="Lee S.J."/>
            <person name="Kim Y."/>
            <person name="Won Y.J."/>
        </authorList>
    </citation>
    <scope>NUCLEOTIDE SEQUENCE [LARGE SCALE GENOMIC DNA]</scope>
    <source>
        <strain evidence="1">Wonlab-2016</strain>
    </source>
</reference>
<proteinExistence type="predicted"/>
<gene>
    <name evidence="1" type="ORF">BaRGS_00011879</name>
</gene>
<accession>A0ABD0LD43</accession>